<evidence type="ECO:0000313" key="9">
    <source>
        <dbReference type="Proteomes" id="UP000266389"/>
    </source>
</evidence>
<feature type="transmembrane region" description="Helical" evidence="6">
    <location>
        <begin position="317"/>
        <end position="337"/>
    </location>
</feature>
<sequence>MSFDHLLPHFSFWEYLAVANVAGWIGFWIRTLIMRRHMPNLMDFAPQPHTFPRVSVIVPARNEAKRLQAALQTLLSQRYPNFEIIAINDRSTDCTGEILDSLAQTHTCLKVIHVQELPEGWLGKNYANYLGYQHSSGEYLLFTDADIFFHPETLVRTVTYALRERAKHIVAYPKMLTSSAMEEAFIALFGFLFTWKFSPSGARNPKNRHAYIGVGAFNFIERSLYERIGTHLHLRANVDDDVKLGYWVKQHAEATHVVRGTDLLAVRWREGLWDSIKGIERSAFPGINFSWLWVGIGIVGTLFGLIAPYWLLFMPSALITLCAGSSIAMIFLIYFTLIRNSLRALRITLLHPVASLLFLYALISSAVKITWQGGVEWRGTFYSLALLKKKALTDTTSAHATL</sequence>
<evidence type="ECO:0000256" key="1">
    <source>
        <dbReference type="ARBA" id="ARBA00004236"/>
    </source>
</evidence>
<feature type="transmembrane region" description="Helical" evidence="6">
    <location>
        <begin position="291"/>
        <end position="311"/>
    </location>
</feature>
<feature type="transmembrane region" description="Helical" evidence="6">
    <location>
        <begin position="349"/>
        <end position="371"/>
    </location>
</feature>
<dbReference type="EMBL" id="PHFL01000057">
    <property type="protein sequence ID" value="RFM23844.1"/>
    <property type="molecule type" value="Genomic_DNA"/>
</dbReference>
<evidence type="ECO:0000256" key="4">
    <source>
        <dbReference type="ARBA" id="ARBA00022679"/>
    </source>
</evidence>
<keyword evidence="6" id="KW-0812">Transmembrane</keyword>
<dbReference type="Gene3D" id="3.90.550.10">
    <property type="entry name" value="Spore Coat Polysaccharide Biosynthesis Protein SpsA, Chain A"/>
    <property type="match status" value="1"/>
</dbReference>
<keyword evidence="2" id="KW-1003">Cell membrane</keyword>
<reference evidence="8 9" key="1">
    <citation type="journal article" date="2011" name="ISME J.">
        <title>Community ecology of hot spring cyanobacterial mats: predominant populations and their functional potential.</title>
        <authorList>
            <person name="Klatt C.G."/>
            <person name="Wood J.M."/>
            <person name="Rusch D.B."/>
            <person name="Bateson M.M."/>
            <person name="Hamamura N."/>
            <person name="Heidelberg J.F."/>
            <person name="Grossman A.R."/>
            <person name="Bhaya D."/>
            <person name="Cohan F.M."/>
            <person name="Kuhl M."/>
            <person name="Bryant D.A."/>
            <person name="Ward D.M."/>
        </authorList>
    </citation>
    <scope>NUCLEOTIDE SEQUENCE [LARGE SCALE GENOMIC DNA]</scope>
    <source>
        <strain evidence="8">OS</strain>
    </source>
</reference>
<evidence type="ECO:0000256" key="3">
    <source>
        <dbReference type="ARBA" id="ARBA00022676"/>
    </source>
</evidence>
<dbReference type="PANTHER" id="PTHR43646:SF2">
    <property type="entry name" value="GLYCOSYLTRANSFERASE 2-LIKE DOMAIN-CONTAINING PROTEIN"/>
    <property type="match status" value="1"/>
</dbReference>
<keyword evidence="4 8" id="KW-0808">Transferase</keyword>
<keyword evidence="6" id="KW-1133">Transmembrane helix</keyword>
<dbReference type="PANTHER" id="PTHR43646">
    <property type="entry name" value="GLYCOSYLTRANSFERASE"/>
    <property type="match status" value="1"/>
</dbReference>
<dbReference type="Proteomes" id="UP000266389">
    <property type="component" value="Unassembled WGS sequence"/>
</dbReference>
<keyword evidence="5 6" id="KW-0472">Membrane</keyword>
<evidence type="ECO:0000256" key="6">
    <source>
        <dbReference type="SAM" id="Phobius"/>
    </source>
</evidence>
<evidence type="ECO:0000256" key="5">
    <source>
        <dbReference type="ARBA" id="ARBA00023136"/>
    </source>
</evidence>
<accession>A0A395M1Q1</accession>
<dbReference type="InterPro" id="IPR029044">
    <property type="entry name" value="Nucleotide-diphossugar_trans"/>
</dbReference>
<dbReference type="SUPFAM" id="SSF53448">
    <property type="entry name" value="Nucleotide-diphospho-sugar transferases"/>
    <property type="match status" value="1"/>
</dbReference>
<evidence type="ECO:0000313" key="8">
    <source>
        <dbReference type="EMBL" id="RFM23844.1"/>
    </source>
</evidence>
<organism evidence="8 9">
    <name type="scientific">Candidatus Thermochlorobacter aerophilus</name>
    <dbReference type="NCBI Taxonomy" id="1868324"/>
    <lineage>
        <taxon>Bacteria</taxon>
        <taxon>Pseudomonadati</taxon>
        <taxon>Chlorobiota</taxon>
        <taxon>Chlorobiia</taxon>
        <taxon>Chlorobiales</taxon>
        <taxon>Candidatus Thermochlorobacteriaceae</taxon>
        <taxon>Candidatus Thermochlorobacter</taxon>
    </lineage>
</organism>
<keyword evidence="3" id="KW-0328">Glycosyltransferase</keyword>
<name>A0A395M1Q1_9BACT</name>
<dbReference type="AlphaFoldDB" id="A0A395M1Q1"/>
<dbReference type="InterPro" id="IPR001173">
    <property type="entry name" value="Glyco_trans_2-like"/>
</dbReference>
<evidence type="ECO:0000259" key="7">
    <source>
        <dbReference type="Pfam" id="PF00535"/>
    </source>
</evidence>
<gene>
    <name evidence="8" type="ORF">D0433_08905</name>
</gene>
<proteinExistence type="predicted"/>
<dbReference type="GO" id="GO:0016757">
    <property type="term" value="F:glycosyltransferase activity"/>
    <property type="evidence" value="ECO:0007669"/>
    <property type="project" value="UniProtKB-KW"/>
</dbReference>
<comment type="caution">
    <text evidence="8">The sequence shown here is derived from an EMBL/GenBank/DDBJ whole genome shotgun (WGS) entry which is preliminary data.</text>
</comment>
<comment type="subcellular location">
    <subcellularLocation>
        <location evidence="1">Cell membrane</location>
    </subcellularLocation>
</comment>
<evidence type="ECO:0000256" key="2">
    <source>
        <dbReference type="ARBA" id="ARBA00022475"/>
    </source>
</evidence>
<dbReference type="CDD" id="cd00761">
    <property type="entry name" value="Glyco_tranf_GTA_type"/>
    <property type="match status" value="1"/>
</dbReference>
<protein>
    <submittedName>
        <fullName evidence="8">Glycosyltransferase</fullName>
    </submittedName>
</protein>
<dbReference type="Pfam" id="PF00535">
    <property type="entry name" value="Glycos_transf_2"/>
    <property type="match status" value="1"/>
</dbReference>
<dbReference type="GO" id="GO:0005886">
    <property type="term" value="C:plasma membrane"/>
    <property type="evidence" value="ECO:0007669"/>
    <property type="project" value="UniProtKB-SubCell"/>
</dbReference>
<feature type="domain" description="Glycosyltransferase 2-like" evidence="7">
    <location>
        <begin position="55"/>
        <end position="227"/>
    </location>
</feature>
<feature type="transmembrane region" description="Helical" evidence="6">
    <location>
        <begin position="12"/>
        <end position="33"/>
    </location>
</feature>